<keyword evidence="1" id="KW-0614">Plasmid</keyword>
<reference evidence="1" key="1">
    <citation type="journal article" date="2013" name="Genome Announc.">
        <title>Complete Genome Sequence of pAP13, a Large Linear Plasmid of a Brevibacterium Strain Isolated from a Saline Lake at 4,200 Meters above Sea Level in Argentina.</title>
        <authorList>
            <person name="Dib J.R."/>
            <person name="Schuldes J."/>
            <person name="Thurmer A."/>
            <person name="Farias M.E."/>
            <person name="Daniel R."/>
            <person name="Meinhardt F."/>
        </authorList>
    </citation>
    <scope>NUCLEOTIDE SEQUENCE</scope>
    <source>
        <strain evidence="1">Ap13</strain>
        <plasmid evidence="1">pAP13</plasmid>
    </source>
</reference>
<accession>U5NVT9</accession>
<dbReference type="RefSeq" id="WP_023164763.1">
    <property type="nucleotide sequence ID" value="NC_022590.1"/>
</dbReference>
<geneLocation type="plasmid" evidence="1">
    <name>pAP13</name>
</geneLocation>
<name>U5NVT9_9MICO</name>
<sequence length="129" mass="14679">MTDKLPPRIQAIADCLADSWGETIDAGPGWFDLIADLDARLTRLSPDYILEQCKTKYGGLRYYARPADADDIDLQMTFNEIIREAEDQSTSICEECGEPAQQVTLRGWIRTLCDAHTQLLRQEDRARDE</sequence>
<gene>
    <name evidence="1" type="ORF">AP13_p00170</name>
</gene>
<proteinExistence type="predicted"/>
<protein>
    <submittedName>
        <fullName evidence="1">Uncharacterized protein</fullName>
    </submittedName>
</protein>
<dbReference type="AlphaFoldDB" id="U5NVT9"/>
<organism evidence="1">
    <name type="scientific">Brevibacterium sp. Ap13</name>
    <dbReference type="NCBI Taxonomy" id="1406197"/>
    <lineage>
        <taxon>Bacteria</taxon>
        <taxon>Bacillati</taxon>
        <taxon>Actinomycetota</taxon>
        <taxon>Actinomycetes</taxon>
        <taxon>Micrococcales</taxon>
        <taxon>Brevibacteriaceae</taxon>
        <taxon>Brevibacterium</taxon>
    </lineage>
</organism>
<dbReference type="EMBL" id="KF577590">
    <property type="protein sequence ID" value="AGY35326.1"/>
    <property type="molecule type" value="Genomic_DNA"/>
</dbReference>
<evidence type="ECO:0000313" key="1">
    <source>
        <dbReference type="EMBL" id="AGY35326.1"/>
    </source>
</evidence>